<keyword evidence="3" id="KW-0804">Transcription</keyword>
<reference evidence="6 7" key="1">
    <citation type="submission" date="2018-04" db="EMBL/GenBank/DDBJ databases">
        <title>Genomic Encyclopedia of Type Strains, Phase IV (KMG-IV): sequencing the most valuable type-strain genomes for metagenomic binning, comparative biology and taxonomic classification.</title>
        <authorList>
            <person name="Goeker M."/>
        </authorList>
    </citation>
    <scope>NUCLEOTIDE SEQUENCE [LARGE SCALE GENOMIC DNA]</scope>
    <source>
        <strain evidence="6 7">DSM 14823</strain>
    </source>
</reference>
<evidence type="ECO:0000313" key="5">
    <source>
        <dbReference type="EMBL" id="NMD85845.1"/>
    </source>
</evidence>
<dbReference type="InterPro" id="IPR036390">
    <property type="entry name" value="WH_DNA-bd_sf"/>
</dbReference>
<dbReference type="EMBL" id="JABAEW010000006">
    <property type="protein sequence ID" value="NMD85845.1"/>
    <property type="molecule type" value="Genomic_DNA"/>
</dbReference>
<dbReference type="PANTHER" id="PTHR42756">
    <property type="entry name" value="TRANSCRIPTIONAL REGULATOR, MARR"/>
    <property type="match status" value="1"/>
</dbReference>
<dbReference type="PRINTS" id="PR00598">
    <property type="entry name" value="HTHMARR"/>
</dbReference>
<dbReference type="RefSeq" id="WP_116885841.1">
    <property type="nucleotide sequence ID" value="NZ_CABMMC010000004.1"/>
</dbReference>
<protein>
    <submittedName>
        <fullName evidence="6">DNA-binding MarR family transcriptional regulator</fullName>
    </submittedName>
    <submittedName>
        <fullName evidence="5">Winged helix DNA-binding protein</fullName>
    </submittedName>
</protein>
<dbReference type="AlphaFoldDB" id="A0A2U1AEB9"/>
<comment type="caution">
    <text evidence="6">The sequence shown here is derived from an EMBL/GenBank/DDBJ whole genome shotgun (WGS) entry which is preliminary data.</text>
</comment>
<dbReference type="SMART" id="SM00347">
    <property type="entry name" value="HTH_MARR"/>
    <property type="match status" value="1"/>
</dbReference>
<organism evidence="6 7">
    <name type="scientific">Victivallis vadensis</name>
    <dbReference type="NCBI Taxonomy" id="172901"/>
    <lineage>
        <taxon>Bacteria</taxon>
        <taxon>Pseudomonadati</taxon>
        <taxon>Lentisphaerota</taxon>
        <taxon>Lentisphaeria</taxon>
        <taxon>Victivallales</taxon>
        <taxon>Victivallaceae</taxon>
        <taxon>Victivallis</taxon>
    </lineage>
</organism>
<dbReference type="Proteomes" id="UP000245959">
    <property type="component" value="Unassembled WGS sequence"/>
</dbReference>
<dbReference type="InterPro" id="IPR036388">
    <property type="entry name" value="WH-like_DNA-bd_sf"/>
</dbReference>
<reference evidence="5 8" key="2">
    <citation type="submission" date="2020-04" db="EMBL/GenBank/DDBJ databases">
        <authorList>
            <person name="Hitch T.C.A."/>
            <person name="Wylensek D."/>
            <person name="Clavel T."/>
        </authorList>
    </citation>
    <scope>NUCLEOTIDE SEQUENCE [LARGE SCALE GENOMIC DNA]</scope>
    <source>
        <strain evidence="5 8">COR2-253-APC-1A</strain>
    </source>
</reference>
<proteinExistence type="predicted"/>
<dbReference type="Proteomes" id="UP000576225">
    <property type="component" value="Unassembled WGS sequence"/>
</dbReference>
<evidence type="ECO:0000259" key="4">
    <source>
        <dbReference type="PROSITE" id="PS50995"/>
    </source>
</evidence>
<dbReference type="EMBL" id="QEKH01000047">
    <property type="protein sequence ID" value="PVY34764.1"/>
    <property type="molecule type" value="Genomic_DNA"/>
</dbReference>
<dbReference type="InterPro" id="IPR000835">
    <property type="entry name" value="HTH_MarR-typ"/>
</dbReference>
<evidence type="ECO:0000256" key="1">
    <source>
        <dbReference type="ARBA" id="ARBA00023015"/>
    </source>
</evidence>
<dbReference type="Gene3D" id="1.10.10.10">
    <property type="entry name" value="Winged helix-like DNA-binding domain superfamily/Winged helix DNA-binding domain"/>
    <property type="match status" value="1"/>
</dbReference>
<dbReference type="PANTHER" id="PTHR42756:SF1">
    <property type="entry name" value="TRANSCRIPTIONAL REPRESSOR OF EMRAB OPERON"/>
    <property type="match status" value="1"/>
</dbReference>
<feature type="domain" description="HTH marR-type" evidence="4">
    <location>
        <begin position="1"/>
        <end position="142"/>
    </location>
</feature>
<evidence type="ECO:0000256" key="2">
    <source>
        <dbReference type="ARBA" id="ARBA00023125"/>
    </source>
</evidence>
<evidence type="ECO:0000256" key="3">
    <source>
        <dbReference type="ARBA" id="ARBA00023163"/>
    </source>
</evidence>
<dbReference type="SUPFAM" id="SSF46785">
    <property type="entry name" value="Winged helix' DNA-binding domain"/>
    <property type="match status" value="1"/>
</dbReference>
<accession>A0A2U1AEB9</accession>
<gene>
    <name evidence="6" type="ORF">C8D82_1478</name>
    <name evidence="5" type="ORF">HF882_04525</name>
</gene>
<dbReference type="GeneID" id="78297104"/>
<evidence type="ECO:0000313" key="6">
    <source>
        <dbReference type="EMBL" id="PVY34764.1"/>
    </source>
</evidence>
<name>A0A2U1AEB9_9BACT</name>
<keyword evidence="7" id="KW-1185">Reference proteome</keyword>
<sequence length="160" mass="18359">MEHLNCDSARHNLADLLALWWKADHIYCTILQKWRLPLNSLWTLEALLSSSGPDEPARLADHLNIPRQTMTIILDSLERRGVIRREAHPTDRRRKRIRLTETGRAFANEVSTEVNAIEVEAMSQLPAAEQRAFVELSRKFYDALKTAGEQFRQKEAAAAK</sequence>
<dbReference type="PROSITE" id="PS50995">
    <property type="entry name" value="HTH_MARR_2"/>
    <property type="match status" value="1"/>
</dbReference>
<keyword evidence="2 6" id="KW-0238">DNA-binding</keyword>
<keyword evidence="1" id="KW-0805">Transcription regulation</keyword>
<dbReference type="GO" id="GO:0003700">
    <property type="term" value="F:DNA-binding transcription factor activity"/>
    <property type="evidence" value="ECO:0007669"/>
    <property type="project" value="InterPro"/>
</dbReference>
<evidence type="ECO:0000313" key="8">
    <source>
        <dbReference type="Proteomes" id="UP000576225"/>
    </source>
</evidence>
<dbReference type="Pfam" id="PF12802">
    <property type="entry name" value="MarR_2"/>
    <property type="match status" value="1"/>
</dbReference>
<dbReference type="OrthoDB" id="3232829at2"/>
<dbReference type="GO" id="GO:0003677">
    <property type="term" value="F:DNA binding"/>
    <property type="evidence" value="ECO:0007669"/>
    <property type="project" value="UniProtKB-KW"/>
</dbReference>
<evidence type="ECO:0000313" key="7">
    <source>
        <dbReference type="Proteomes" id="UP000245959"/>
    </source>
</evidence>